<feature type="region of interest" description="Disordered" evidence="2">
    <location>
        <begin position="1"/>
        <end position="41"/>
    </location>
</feature>
<protein>
    <submittedName>
        <fullName evidence="3">Uncharacterized protein</fullName>
    </submittedName>
</protein>
<dbReference type="EMBL" id="LGRB01000009">
    <property type="protein sequence ID" value="OCT51376.1"/>
    <property type="molecule type" value="Genomic_DNA"/>
</dbReference>
<dbReference type="VEuPathDB" id="FungiDB:CLCR_09033"/>
<organism evidence="3 4">
    <name type="scientific">Cladophialophora carrionii</name>
    <dbReference type="NCBI Taxonomy" id="86049"/>
    <lineage>
        <taxon>Eukaryota</taxon>
        <taxon>Fungi</taxon>
        <taxon>Dikarya</taxon>
        <taxon>Ascomycota</taxon>
        <taxon>Pezizomycotina</taxon>
        <taxon>Eurotiomycetes</taxon>
        <taxon>Chaetothyriomycetidae</taxon>
        <taxon>Chaetothyriales</taxon>
        <taxon>Herpotrichiellaceae</taxon>
        <taxon>Cladophialophora</taxon>
    </lineage>
</organism>
<accession>A0A1C1CS94</accession>
<evidence type="ECO:0000256" key="1">
    <source>
        <dbReference type="SAM" id="Coils"/>
    </source>
</evidence>
<evidence type="ECO:0000313" key="4">
    <source>
        <dbReference type="Proteomes" id="UP000094526"/>
    </source>
</evidence>
<name>A0A1C1CS94_9EURO</name>
<reference evidence="4" key="1">
    <citation type="submission" date="2015-07" db="EMBL/GenBank/DDBJ databases">
        <authorList>
            <person name="Teixeira M.M."/>
            <person name="Souza R.C."/>
            <person name="Almeida L.G."/>
            <person name="Vicente V.A."/>
            <person name="de Hoog S."/>
            <person name="Bocca A.L."/>
            <person name="de Almeida S.R."/>
            <person name="Vasconcelos A.T."/>
            <person name="Felipe M.S."/>
        </authorList>
    </citation>
    <scope>NUCLEOTIDE SEQUENCE [LARGE SCALE GENOMIC DNA]</scope>
    <source>
        <strain evidence="4">KSF</strain>
    </source>
</reference>
<proteinExistence type="predicted"/>
<feature type="coiled-coil region" evidence="1">
    <location>
        <begin position="166"/>
        <end position="228"/>
    </location>
</feature>
<feature type="compositionally biased region" description="Low complexity" evidence="2">
    <location>
        <begin position="11"/>
        <end position="22"/>
    </location>
</feature>
<evidence type="ECO:0000256" key="2">
    <source>
        <dbReference type="SAM" id="MobiDB-lite"/>
    </source>
</evidence>
<dbReference type="Proteomes" id="UP000094526">
    <property type="component" value="Unassembled WGS sequence"/>
</dbReference>
<gene>
    <name evidence="3" type="ORF">CLCR_09033</name>
</gene>
<keyword evidence="4" id="KW-1185">Reference proteome</keyword>
<dbReference type="VEuPathDB" id="FungiDB:G647_06708"/>
<dbReference type="OrthoDB" id="10452300at2759"/>
<evidence type="ECO:0000313" key="3">
    <source>
        <dbReference type="EMBL" id="OCT51376.1"/>
    </source>
</evidence>
<sequence>MPKRKLKSVPNEEAWNEQQAAETVTTEPMNKASDSFEETPTSAATSRKIAKCLSLTQECLDIDTTDFMRLLPAAEREHAEKVLKVQKVYRANTRSLLTFAGEVLRLVDEIEHIDRAIHRAYFIYKASIEKTENRAVGRRFIEEALGDPKQDFFSVANSISDLRMDSRDAVNSINEVKDDLEDISEEEGGAKNDLLDLQEFVSAFFKAKEMLNRRIEKFNADMDVLVRALPFDVYVRELDALNYTEELY</sequence>
<keyword evidence="1" id="KW-0175">Coiled coil</keyword>
<dbReference type="AlphaFoldDB" id="A0A1C1CS94"/>
<comment type="caution">
    <text evidence="3">The sequence shown here is derived from an EMBL/GenBank/DDBJ whole genome shotgun (WGS) entry which is preliminary data.</text>
</comment>